<name>A0A328UBW3_9FIRM</name>
<comment type="subcellular location">
    <subcellularLocation>
        <location evidence="1">Cell membrane</location>
        <topology evidence="1">Multi-pass membrane protein</topology>
    </subcellularLocation>
</comment>
<keyword evidence="5 7" id="KW-1133">Transmembrane helix</keyword>
<dbReference type="PANTHER" id="PTHR34582:SF6">
    <property type="entry name" value="UPF0702 TRANSMEMBRANE PROTEIN YCAP"/>
    <property type="match status" value="1"/>
</dbReference>
<dbReference type="AlphaFoldDB" id="A0A328UBW3"/>
<evidence type="ECO:0000259" key="8">
    <source>
        <dbReference type="Pfam" id="PF04239"/>
    </source>
</evidence>
<evidence type="ECO:0000256" key="7">
    <source>
        <dbReference type="SAM" id="Phobius"/>
    </source>
</evidence>
<reference evidence="9 10" key="1">
    <citation type="submission" date="2018-06" db="EMBL/GenBank/DDBJ databases">
        <title>Noncontiguous genome sequence of Ruminococcaceae bacterium ASD2818.</title>
        <authorList>
            <person name="Chaplin A.V."/>
            <person name="Sokolova S.R."/>
            <person name="Kochetkova T.O."/>
            <person name="Goltsov A.Y."/>
            <person name="Trofimov D.Y."/>
            <person name="Efimov B.A."/>
        </authorList>
    </citation>
    <scope>NUCLEOTIDE SEQUENCE [LARGE SCALE GENOMIC DNA]</scope>
    <source>
        <strain evidence="9 10">ASD2818</strain>
    </source>
</reference>
<evidence type="ECO:0000256" key="2">
    <source>
        <dbReference type="ARBA" id="ARBA00006448"/>
    </source>
</evidence>
<dbReference type="EMBL" id="QLYR01000003">
    <property type="protein sequence ID" value="RAQ29287.1"/>
    <property type="molecule type" value="Genomic_DNA"/>
</dbReference>
<keyword evidence="6 7" id="KW-0472">Membrane</keyword>
<sequence>MMISFLRTALLYVVIIIAVRLMGKRQISELQTSELVVTLLISDIAAIPMQDSGQPLVSGLLPIGILIVCEILASIWMLKSTKFRRAICGRPIVVINNGRIDQQEMRRLRMSTEDLSAQLRQKDIFALEDVAYAIMETNGKMSVIKTPDKETPTAGMLGVALPDSGIEAVVVSDGVISDFSLVLIHKSKAWVEGILKGKSTQLNEVFIMTANTKGDFQIIKKEDAKTT</sequence>
<protein>
    <submittedName>
        <fullName evidence="9">DUF421 domain-containing protein</fullName>
    </submittedName>
</protein>
<dbReference type="InterPro" id="IPR007353">
    <property type="entry name" value="DUF421"/>
</dbReference>
<evidence type="ECO:0000256" key="6">
    <source>
        <dbReference type="ARBA" id="ARBA00023136"/>
    </source>
</evidence>
<dbReference type="RefSeq" id="WP_112332518.1">
    <property type="nucleotide sequence ID" value="NZ_JADPHD010000007.1"/>
</dbReference>
<dbReference type="Pfam" id="PF04239">
    <property type="entry name" value="DUF421"/>
    <property type="match status" value="1"/>
</dbReference>
<comment type="caution">
    <text evidence="9">The sequence shown here is derived from an EMBL/GenBank/DDBJ whole genome shotgun (WGS) entry which is preliminary data.</text>
</comment>
<organism evidence="9 10">
    <name type="scientific">Hydrogeniiclostridium mannosilyticum</name>
    <dbReference type="NCBI Taxonomy" id="2764322"/>
    <lineage>
        <taxon>Bacteria</taxon>
        <taxon>Bacillati</taxon>
        <taxon>Bacillota</taxon>
        <taxon>Clostridia</taxon>
        <taxon>Eubacteriales</taxon>
        <taxon>Acutalibacteraceae</taxon>
        <taxon>Hydrogeniiclostridium</taxon>
    </lineage>
</organism>
<feature type="transmembrane region" description="Helical" evidence="7">
    <location>
        <begin position="56"/>
        <end position="78"/>
    </location>
</feature>
<dbReference type="Gene3D" id="3.30.240.20">
    <property type="entry name" value="bsu07140 like domains"/>
    <property type="match status" value="2"/>
</dbReference>
<evidence type="ECO:0000313" key="9">
    <source>
        <dbReference type="EMBL" id="RAQ29287.1"/>
    </source>
</evidence>
<dbReference type="PANTHER" id="PTHR34582">
    <property type="entry name" value="UPF0702 TRANSMEMBRANE PROTEIN YCAP"/>
    <property type="match status" value="1"/>
</dbReference>
<dbReference type="GO" id="GO:0005886">
    <property type="term" value="C:plasma membrane"/>
    <property type="evidence" value="ECO:0007669"/>
    <property type="project" value="UniProtKB-SubCell"/>
</dbReference>
<dbReference type="Proteomes" id="UP000249377">
    <property type="component" value="Unassembled WGS sequence"/>
</dbReference>
<gene>
    <name evidence="9" type="ORF">DPQ25_07340</name>
</gene>
<dbReference type="InterPro" id="IPR023090">
    <property type="entry name" value="UPF0702_alpha/beta_dom_sf"/>
</dbReference>
<evidence type="ECO:0000256" key="1">
    <source>
        <dbReference type="ARBA" id="ARBA00004651"/>
    </source>
</evidence>
<keyword evidence="10" id="KW-1185">Reference proteome</keyword>
<evidence type="ECO:0000256" key="3">
    <source>
        <dbReference type="ARBA" id="ARBA00022475"/>
    </source>
</evidence>
<accession>A0A328UBW3</accession>
<comment type="similarity">
    <text evidence="2">Belongs to the UPF0702 family.</text>
</comment>
<evidence type="ECO:0000256" key="4">
    <source>
        <dbReference type="ARBA" id="ARBA00022692"/>
    </source>
</evidence>
<evidence type="ECO:0000256" key="5">
    <source>
        <dbReference type="ARBA" id="ARBA00022989"/>
    </source>
</evidence>
<evidence type="ECO:0000313" key="10">
    <source>
        <dbReference type="Proteomes" id="UP000249377"/>
    </source>
</evidence>
<keyword evidence="4 7" id="KW-0812">Transmembrane</keyword>
<keyword evidence="3" id="KW-1003">Cell membrane</keyword>
<proteinExistence type="inferred from homology"/>
<feature type="domain" description="YetF C-terminal" evidence="8">
    <location>
        <begin position="79"/>
        <end position="210"/>
    </location>
</feature>
<feature type="transmembrane region" description="Helical" evidence="7">
    <location>
        <begin position="6"/>
        <end position="23"/>
    </location>
</feature>